<sequence length="428" mass="48775">MAIDNRLIDPDNLIALANKDYKKLAAHIIGSTPKENMLSVDEVIAFDRINQDVTSSRAVTGNKLVAIVKVTRKCNLRCKYCVSWSDRPDATMSFSTMVTMVKRLLSTPNIQRFEFIWHGGEVTLLKPEFFRKLIWVQQTLKTPNQQISNSIQTNALSMSNEWITFIKGIGLPVGVSFDGSPAINDRRRVDINGRGCSDRIIRTLNKLKQHHIQYGALMVVDREITTCEITPMLSNLVAAQIDNVEFLNYVPSNTQTSDIEQDKRLITYREYISFLSAVFKIWWQSFRDELSIPLFEDIVAYLTQETSQHSQCYWDQNCAREIITVEPNGDITACDKYLGTPGSVYGSILKHDLATLYEQSEFHNDMIVEEQHSLRALKSCEWFQFCRGGCSHDRINSLKYDSKASKTCCGSRELFNTVAKYASLAREA</sequence>
<keyword evidence="3" id="KW-0949">S-adenosyl-L-methionine</keyword>
<evidence type="ECO:0000256" key="5">
    <source>
        <dbReference type="ARBA" id="ARBA00023004"/>
    </source>
</evidence>
<evidence type="ECO:0000313" key="9">
    <source>
        <dbReference type="EMBL" id="MCW8348986.1"/>
    </source>
</evidence>
<comment type="similarity">
    <text evidence="7">Belongs to the radical SAM superfamily. Anaerobic sulfatase-maturating enzyme family.</text>
</comment>
<dbReference type="InterPro" id="IPR000385">
    <property type="entry name" value="MoaA_NifB_PqqE_Fe-S-bd_CS"/>
</dbReference>
<reference evidence="9" key="1">
    <citation type="submission" date="2022-02" db="EMBL/GenBank/DDBJ databases">
        <title>Vibrio sp. nov, a new bacterium isolated from seawater.</title>
        <authorList>
            <person name="Yuan Y."/>
        </authorList>
    </citation>
    <scope>NUCLEOTIDE SEQUENCE</scope>
    <source>
        <strain evidence="9">ZSDZ65</strain>
    </source>
</reference>
<dbReference type="Proteomes" id="UP001155587">
    <property type="component" value="Unassembled WGS sequence"/>
</dbReference>
<dbReference type="AlphaFoldDB" id="A0A9X3CSK2"/>
<dbReference type="Gene3D" id="3.20.20.70">
    <property type="entry name" value="Aldolase class I"/>
    <property type="match status" value="1"/>
</dbReference>
<dbReference type="PROSITE" id="PS51918">
    <property type="entry name" value="RADICAL_SAM"/>
    <property type="match status" value="1"/>
</dbReference>
<dbReference type="GO" id="GO:0016491">
    <property type="term" value="F:oxidoreductase activity"/>
    <property type="evidence" value="ECO:0007669"/>
    <property type="project" value="InterPro"/>
</dbReference>
<keyword evidence="5" id="KW-0408">Iron</keyword>
<dbReference type="SFLD" id="SFLDG01067">
    <property type="entry name" value="SPASM/twitch_domain_containing"/>
    <property type="match status" value="1"/>
</dbReference>
<dbReference type="RefSeq" id="WP_265677637.1">
    <property type="nucleotide sequence ID" value="NZ_JAKRRY010000055.1"/>
</dbReference>
<dbReference type="PANTHER" id="PTHR43273:SF3">
    <property type="entry name" value="ANAEROBIC SULFATASE-MATURATING ENZYME HOMOLOG ASLB-RELATED"/>
    <property type="match status" value="1"/>
</dbReference>
<evidence type="ECO:0000256" key="4">
    <source>
        <dbReference type="ARBA" id="ARBA00022723"/>
    </source>
</evidence>
<evidence type="ECO:0000259" key="8">
    <source>
        <dbReference type="PROSITE" id="PS51918"/>
    </source>
</evidence>
<evidence type="ECO:0000256" key="6">
    <source>
        <dbReference type="ARBA" id="ARBA00023014"/>
    </source>
</evidence>
<name>A0A9X3CSK2_9VIBR</name>
<dbReference type="InterPro" id="IPR013785">
    <property type="entry name" value="Aldolase_TIM"/>
</dbReference>
<dbReference type="InterPro" id="IPR023885">
    <property type="entry name" value="4Fe4S-binding_SPASM_dom"/>
</dbReference>
<evidence type="ECO:0000256" key="7">
    <source>
        <dbReference type="ARBA" id="ARBA00023601"/>
    </source>
</evidence>
<proteinExistence type="inferred from homology"/>
<dbReference type="CDD" id="cd01335">
    <property type="entry name" value="Radical_SAM"/>
    <property type="match status" value="1"/>
</dbReference>
<keyword evidence="4" id="KW-0479">Metal-binding</keyword>
<dbReference type="SFLD" id="SFLDG01386">
    <property type="entry name" value="main_SPASM_domain-containing"/>
    <property type="match status" value="1"/>
</dbReference>
<keyword evidence="2" id="KW-0004">4Fe-4S</keyword>
<dbReference type="PANTHER" id="PTHR43273">
    <property type="entry name" value="ANAEROBIC SULFATASE-MATURATING ENZYME HOMOLOG ASLB-RELATED"/>
    <property type="match status" value="1"/>
</dbReference>
<evidence type="ECO:0000256" key="1">
    <source>
        <dbReference type="ARBA" id="ARBA00001966"/>
    </source>
</evidence>
<comment type="cofactor">
    <cofactor evidence="1">
        <name>[4Fe-4S] cluster</name>
        <dbReference type="ChEBI" id="CHEBI:49883"/>
    </cofactor>
</comment>
<evidence type="ECO:0000256" key="2">
    <source>
        <dbReference type="ARBA" id="ARBA00022485"/>
    </source>
</evidence>
<protein>
    <submittedName>
        <fullName evidence="9">SPASM domain-containing protein</fullName>
    </submittedName>
</protein>
<dbReference type="SFLD" id="SFLDG01072">
    <property type="entry name" value="dehydrogenase_like"/>
    <property type="match status" value="1"/>
</dbReference>
<dbReference type="GO" id="GO:0051539">
    <property type="term" value="F:4 iron, 4 sulfur cluster binding"/>
    <property type="evidence" value="ECO:0007669"/>
    <property type="project" value="UniProtKB-KW"/>
</dbReference>
<organism evidence="9 10">
    <name type="scientific">Vibrio qingdaonensis</name>
    <dbReference type="NCBI Taxonomy" id="2829491"/>
    <lineage>
        <taxon>Bacteria</taxon>
        <taxon>Pseudomonadati</taxon>
        <taxon>Pseudomonadota</taxon>
        <taxon>Gammaproteobacteria</taxon>
        <taxon>Vibrionales</taxon>
        <taxon>Vibrionaceae</taxon>
        <taxon>Vibrio</taxon>
    </lineage>
</organism>
<keyword evidence="6" id="KW-0411">Iron-sulfur</keyword>
<dbReference type="InterPro" id="IPR058240">
    <property type="entry name" value="rSAM_sf"/>
</dbReference>
<dbReference type="GO" id="GO:0046872">
    <property type="term" value="F:metal ion binding"/>
    <property type="evidence" value="ECO:0007669"/>
    <property type="project" value="UniProtKB-KW"/>
</dbReference>
<dbReference type="SFLD" id="SFLDS00029">
    <property type="entry name" value="Radical_SAM"/>
    <property type="match status" value="1"/>
</dbReference>
<feature type="domain" description="Radical SAM core" evidence="8">
    <location>
        <begin position="60"/>
        <end position="285"/>
    </location>
</feature>
<dbReference type="EMBL" id="JAKRRY010000055">
    <property type="protein sequence ID" value="MCW8348986.1"/>
    <property type="molecule type" value="Genomic_DNA"/>
</dbReference>
<gene>
    <name evidence="9" type="ORF">MD535_23620</name>
</gene>
<evidence type="ECO:0000313" key="10">
    <source>
        <dbReference type="Proteomes" id="UP001155587"/>
    </source>
</evidence>
<keyword evidence="10" id="KW-1185">Reference proteome</keyword>
<dbReference type="SUPFAM" id="SSF102114">
    <property type="entry name" value="Radical SAM enzymes"/>
    <property type="match status" value="1"/>
</dbReference>
<accession>A0A9X3CSK2</accession>
<dbReference type="InterPro" id="IPR023867">
    <property type="entry name" value="Sulphatase_maturase_rSAM"/>
</dbReference>
<evidence type="ECO:0000256" key="3">
    <source>
        <dbReference type="ARBA" id="ARBA00022691"/>
    </source>
</evidence>
<comment type="caution">
    <text evidence="9">The sequence shown here is derived from an EMBL/GenBank/DDBJ whole genome shotgun (WGS) entry which is preliminary data.</text>
</comment>
<dbReference type="InterPro" id="IPR007197">
    <property type="entry name" value="rSAM"/>
</dbReference>
<dbReference type="Pfam" id="PF04055">
    <property type="entry name" value="Radical_SAM"/>
    <property type="match status" value="1"/>
</dbReference>
<dbReference type="PROSITE" id="PS01305">
    <property type="entry name" value="MOAA_NIFB_PQQE"/>
    <property type="match status" value="1"/>
</dbReference>
<dbReference type="NCBIfam" id="TIGR04085">
    <property type="entry name" value="rSAM_more_4Fe4S"/>
    <property type="match status" value="1"/>
</dbReference>